<keyword evidence="1" id="KW-0175">Coiled coil</keyword>
<accession>A0AAC8N6T7</accession>
<dbReference type="KEGG" id="ban:BA_1704"/>
<evidence type="ECO:0000313" key="3">
    <source>
        <dbReference type="Proteomes" id="UP000000427"/>
    </source>
</evidence>
<name>A0AAC8N6T7_BACAN</name>
<sequence length="59" mass="6882">MLLIEKMVYLVYVIHVSKTQEELLRGLTLEEKYACLEAERNSLKAENELQKKSNLWKGG</sequence>
<reference evidence="2 3" key="1">
    <citation type="journal article" date="2003" name="Nature">
        <title>The genome sequence of Bacillus anthracis Ames and comparison to closely related bacteria.</title>
        <authorList>
            <person name="Read T.D."/>
            <person name="Peterson S.N."/>
            <person name="Tourasse N."/>
            <person name="Baillie L.W."/>
            <person name="Paulsen I.T."/>
            <person name="Nelson K.E."/>
            <person name="Tettelin H."/>
            <person name="Fouts D.E."/>
            <person name="Eisen J.A."/>
            <person name="Gill S.R."/>
            <person name="Holtzapple E.K."/>
            <person name="Okstad O.A."/>
            <person name="Helgason E."/>
            <person name="Rilstone J."/>
            <person name="Wu M."/>
            <person name="Kolonay J.F."/>
            <person name="Beanan M.J."/>
            <person name="Dodson R.J."/>
            <person name="Brinkac L.M."/>
            <person name="Gwinn M."/>
            <person name="DeBoy R.T."/>
            <person name="Madpu R."/>
            <person name="Daugherty S.C."/>
            <person name="Durkin A.S."/>
            <person name="Haft D.H."/>
            <person name="Nelson W.C."/>
            <person name="Peterson J.D."/>
            <person name="Pop M."/>
            <person name="Khouri H.M."/>
            <person name="Radune D."/>
            <person name="Benton J.L."/>
            <person name="Mahamoud Y."/>
            <person name="Jiang L."/>
            <person name="Hance I.R."/>
            <person name="Weidman J.F."/>
            <person name="Berry K.J."/>
            <person name="Plaut R.D."/>
            <person name="Wolf A.M."/>
            <person name="Watkins K.L."/>
            <person name="Nierman W.C."/>
            <person name="Hazen A."/>
            <person name="Cline R."/>
            <person name="Redmond C."/>
            <person name="Thwaite J.E."/>
            <person name="White O."/>
            <person name="Salzberg S.L."/>
            <person name="Thomason B."/>
            <person name="Friedlander A.M."/>
            <person name="Koehler T.M."/>
            <person name="Hanna P.C."/>
            <person name="Kolsto A.B."/>
            <person name="Fraser C.M."/>
        </authorList>
    </citation>
    <scope>NUCLEOTIDE SEQUENCE [LARGE SCALE GENOMIC DNA]</scope>
    <source>
        <strain evidence="3">Ames / isolate Porton</strain>
    </source>
</reference>
<organism evidence="2 3">
    <name type="scientific">Bacillus anthracis</name>
    <name type="common">anthrax bacterium</name>
    <dbReference type="NCBI Taxonomy" id="1392"/>
    <lineage>
        <taxon>Bacteria</taxon>
        <taxon>Bacillati</taxon>
        <taxon>Bacillota</taxon>
        <taxon>Bacilli</taxon>
        <taxon>Bacillales</taxon>
        <taxon>Bacillaceae</taxon>
        <taxon>Bacillus</taxon>
        <taxon>Bacillus cereus group</taxon>
    </lineage>
</organism>
<dbReference type="EMBL" id="AE016879">
    <property type="protein sequence ID" value="AAP25628.1"/>
    <property type="molecule type" value="Genomic_DNA"/>
</dbReference>
<dbReference type="Proteomes" id="UP000000427">
    <property type="component" value="Chromosome"/>
</dbReference>
<dbReference type="AlphaFoldDB" id="A0AAC8N6T7"/>
<evidence type="ECO:0000313" key="2">
    <source>
        <dbReference type="EMBL" id="AAP25628.1"/>
    </source>
</evidence>
<evidence type="ECO:0000256" key="1">
    <source>
        <dbReference type="SAM" id="Coils"/>
    </source>
</evidence>
<proteinExistence type="predicted"/>
<gene>
    <name evidence="2" type="ordered locus">BA_1704</name>
</gene>
<protein>
    <submittedName>
        <fullName evidence="2">Uncharacterized protein</fullName>
    </submittedName>
</protein>
<feature type="coiled-coil region" evidence="1">
    <location>
        <begin position="26"/>
        <end position="55"/>
    </location>
</feature>
<dbReference type="KEGG" id="banh:HYU01_08595"/>